<dbReference type="OrthoDB" id="10010129at2759"/>
<feature type="region of interest" description="Disordered" evidence="9">
    <location>
        <begin position="360"/>
        <end position="381"/>
    </location>
</feature>
<proteinExistence type="inferred from homology"/>
<evidence type="ECO:0000313" key="12">
    <source>
        <dbReference type="Proteomes" id="UP000663879"/>
    </source>
</evidence>
<dbReference type="GO" id="GO:0006417">
    <property type="term" value="P:regulation of translation"/>
    <property type="evidence" value="ECO:0007669"/>
    <property type="project" value="UniProtKB-UniRule"/>
</dbReference>
<accession>A0A814LBN2</accession>
<dbReference type="Gene3D" id="4.10.60.30">
    <property type="entry name" value="Nanos, RNA-binding domain"/>
    <property type="match status" value="1"/>
</dbReference>
<keyword evidence="4 8" id="KW-0863">Zinc-finger</keyword>
<evidence type="ECO:0000256" key="3">
    <source>
        <dbReference type="ARBA" id="ARBA00022723"/>
    </source>
</evidence>
<dbReference type="InterPro" id="IPR008705">
    <property type="entry name" value="Nanos/Xcar2"/>
</dbReference>
<feature type="region of interest" description="Disordered" evidence="9">
    <location>
        <begin position="554"/>
        <end position="591"/>
    </location>
</feature>
<comment type="similarity">
    <text evidence="8">Belongs to the nanos family.</text>
</comment>
<evidence type="ECO:0000256" key="6">
    <source>
        <dbReference type="ARBA" id="ARBA00022845"/>
    </source>
</evidence>
<feature type="region of interest" description="Disordered" evidence="9">
    <location>
        <begin position="847"/>
        <end position="870"/>
    </location>
</feature>
<evidence type="ECO:0000256" key="2">
    <source>
        <dbReference type="ARBA" id="ARBA00022490"/>
    </source>
</evidence>
<reference evidence="11" key="1">
    <citation type="submission" date="2021-02" db="EMBL/GenBank/DDBJ databases">
        <authorList>
            <person name="Nowell W R."/>
        </authorList>
    </citation>
    <scope>NUCLEOTIDE SEQUENCE</scope>
    <source>
        <strain evidence="11">Ploen Becks lab</strain>
    </source>
</reference>
<keyword evidence="7 8" id="KW-0694">RNA-binding</keyword>
<dbReference type="Pfam" id="PF05741">
    <property type="entry name" value="zf-nanos"/>
    <property type="match status" value="1"/>
</dbReference>
<dbReference type="GO" id="GO:0005737">
    <property type="term" value="C:cytoplasm"/>
    <property type="evidence" value="ECO:0007669"/>
    <property type="project" value="UniProtKB-SubCell"/>
</dbReference>
<comment type="caution">
    <text evidence="11">The sequence shown here is derived from an EMBL/GenBank/DDBJ whole genome shotgun (WGS) entry which is preliminary data.</text>
</comment>
<dbReference type="GO" id="GO:0003723">
    <property type="term" value="F:RNA binding"/>
    <property type="evidence" value="ECO:0007669"/>
    <property type="project" value="UniProtKB-UniRule"/>
</dbReference>
<dbReference type="Proteomes" id="UP000663879">
    <property type="component" value="Unassembled WGS sequence"/>
</dbReference>
<dbReference type="InterPro" id="IPR024161">
    <property type="entry name" value="Znf_nanos-typ"/>
</dbReference>
<dbReference type="PROSITE" id="PS51522">
    <property type="entry name" value="ZF_NANOS"/>
    <property type="match status" value="1"/>
</dbReference>
<evidence type="ECO:0000313" key="11">
    <source>
        <dbReference type="EMBL" id="CAF1062913.1"/>
    </source>
</evidence>
<dbReference type="GO" id="GO:0008270">
    <property type="term" value="F:zinc ion binding"/>
    <property type="evidence" value="ECO:0007669"/>
    <property type="project" value="UniProtKB-KW"/>
</dbReference>
<evidence type="ECO:0000256" key="7">
    <source>
        <dbReference type="ARBA" id="ARBA00022884"/>
    </source>
</evidence>
<keyword evidence="6 8" id="KW-0810">Translation regulation</keyword>
<dbReference type="InterPro" id="IPR038129">
    <property type="entry name" value="Nanos_sf"/>
</dbReference>
<keyword evidence="12" id="KW-1185">Reference proteome</keyword>
<name>A0A814LBN2_9BILA</name>
<protein>
    <recommendedName>
        <fullName evidence="10">Nanos-type domain-containing protein</fullName>
    </recommendedName>
</protein>
<organism evidence="11 12">
    <name type="scientific">Brachionus calyciflorus</name>
    <dbReference type="NCBI Taxonomy" id="104777"/>
    <lineage>
        <taxon>Eukaryota</taxon>
        <taxon>Metazoa</taxon>
        <taxon>Spiralia</taxon>
        <taxon>Gnathifera</taxon>
        <taxon>Rotifera</taxon>
        <taxon>Eurotatoria</taxon>
        <taxon>Monogononta</taxon>
        <taxon>Pseudotrocha</taxon>
        <taxon>Ploima</taxon>
        <taxon>Brachionidae</taxon>
        <taxon>Brachionus</taxon>
    </lineage>
</organism>
<sequence length="947" mass="103398">MSIVSENVPTNRQIEINQTEELNQNIIEEEENDQLDDIENKQLNVEKIQTVLNVTSNSSGIGGSIGSPNFDAHANNSIYTAYGSSNTNDSIPATPSTPTSNYEPSCDSAQSGSTGKINVDAPIFNMTKTSNFQVPIELMNKINQNLQRNNSNENLSQDEQNQEQINPMYFQGMNNFHSLPIGLGNNSQFDYDLFNNEYSGIDKQLAMQMGAANQNVLDAVIGNKKNLDAQKQQQLLAQAIAAAVQQNTPNAASNENQSKNQQRSLMDNIEQLNSKFLNQKQYHDQNVQMNKNVNLNSLLAAAASLNQSGNDSMNNFGSPNSNTKRQSTGAFMNPNVIFSTPIPASTSPNNTNTINNRINSTPTIPEQNRFYPKSNNPGNVSPDKINSMSASNSSFNLDIGNNNPNGSVNSGYEDDDVFTNTSLNFNQNANNANMNPLLMGNQKFDMYQFYQNLLASNLNSSNINEFLLNQTQNLNNLSNLSLSSATDILNQNNSQNFLNLTGSNNSTFNQLKMNSFNQSSTNNSNNNGANNNMNNLSNLNNQLNLSPALAAAVLKQRQQQQNNQMMNNSNNRLSTSMMNNQSNNMNQNNMASFLNSSQNQSQFMNGGNDVKRRINSIATAYNLGNNSNQSPLFQSASTHNVGPNASQLLQQSSLVSSARLNSSAANQSTASVLGNNSSLTHTLNSLQSGQMMPNQDNFGNLNSSPLPSSNHNLFSALSLSSSAGTSLTSTLLSSSGKPLRSERLPPQMVDEIIKQAKIRRKQGGKKEVCVFCRNNGEKEQFFASHTLKDAQNNVACPVLRLYQCPICHANGDQAHTIKYCPYAEKDSPKMKEFGRFAAAALLMNSFNGSNTPPSGSPPETPSPLNHTPQSHQLSFLSQSVSPNISSPNNPFAHALNQFNNFNNFNMNNVSLPKNDLNLSLNKSVNNHQGNSSLLAAANNPTKSNLNI</sequence>
<evidence type="ECO:0000256" key="1">
    <source>
        <dbReference type="ARBA" id="ARBA00004496"/>
    </source>
</evidence>
<keyword evidence="5" id="KW-0862">Zinc</keyword>
<feature type="domain" description="Nanos-type" evidence="10">
    <location>
        <begin position="768"/>
        <end position="822"/>
    </location>
</feature>
<gene>
    <name evidence="11" type="ORF">OXX778_LOCUS19370</name>
</gene>
<dbReference type="PANTHER" id="PTHR12887">
    <property type="entry name" value="NANOS PROTEIN"/>
    <property type="match status" value="1"/>
</dbReference>
<keyword evidence="2" id="KW-0963">Cytoplasm</keyword>
<feature type="region of interest" description="Disordered" evidence="9">
    <location>
        <begin position="515"/>
        <end position="540"/>
    </location>
</feature>
<evidence type="ECO:0000256" key="5">
    <source>
        <dbReference type="ARBA" id="ARBA00022833"/>
    </source>
</evidence>
<evidence type="ECO:0000256" key="8">
    <source>
        <dbReference type="PROSITE-ProRule" id="PRU00855"/>
    </source>
</evidence>
<feature type="region of interest" description="Disordered" evidence="9">
    <location>
        <begin position="84"/>
        <end position="114"/>
    </location>
</feature>
<dbReference type="AlphaFoldDB" id="A0A814LBN2"/>
<evidence type="ECO:0000259" key="10">
    <source>
        <dbReference type="PROSITE" id="PS51522"/>
    </source>
</evidence>
<evidence type="ECO:0000256" key="9">
    <source>
        <dbReference type="SAM" id="MobiDB-lite"/>
    </source>
</evidence>
<evidence type="ECO:0000256" key="4">
    <source>
        <dbReference type="ARBA" id="ARBA00022771"/>
    </source>
</evidence>
<comment type="subcellular location">
    <subcellularLocation>
        <location evidence="1">Cytoplasm</location>
    </subcellularLocation>
</comment>
<dbReference type="EMBL" id="CAJNOC010005819">
    <property type="protein sequence ID" value="CAF1062913.1"/>
    <property type="molecule type" value="Genomic_DNA"/>
</dbReference>
<keyword evidence="3" id="KW-0479">Metal-binding</keyword>